<dbReference type="RefSeq" id="WP_097883465.1">
    <property type="nucleotide sequence ID" value="NZ_NUIL01000015.1"/>
</dbReference>
<proteinExistence type="predicted"/>
<organism evidence="1 2">
    <name type="scientific">Bacillus cereus</name>
    <dbReference type="NCBI Taxonomy" id="1396"/>
    <lineage>
        <taxon>Bacteria</taxon>
        <taxon>Bacillati</taxon>
        <taxon>Bacillota</taxon>
        <taxon>Bacilli</taxon>
        <taxon>Bacillales</taxon>
        <taxon>Bacillaceae</taxon>
        <taxon>Bacillus</taxon>
        <taxon>Bacillus cereus group</taxon>
    </lineage>
</organism>
<accession>A0A2A7FNR8</accession>
<sequence>MKQTFEVIYVEKVRSRVYIEADNQEHAQQLFDNGDFKGHEAQELEAWDAEVETIKELEEGN</sequence>
<gene>
    <name evidence="1" type="ORF">CN984_12645</name>
</gene>
<protein>
    <submittedName>
        <fullName evidence="1">Uncharacterized protein</fullName>
    </submittedName>
</protein>
<comment type="caution">
    <text evidence="1">The sequence shown here is derived from an EMBL/GenBank/DDBJ whole genome shotgun (WGS) entry which is preliminary data.</text>
</comment>
<dbReference type="Proteomes" id="UP000223777">
    <property type="component" value="Unassembled WGS sequence"/>
</dbReference>
<name>A0A2A7FNR8_BACCE</name>
<evidence type="ECO:0000313" key="1">
    <source>
        <dbReference type="EMBL" id="PGO29266.1"/>
    </source>
</evidence>
<reference evidence="1 2" key="1">
    <citation type="submission" date="2017-09" db="EMBL/GenBank/DDBJ databases">
        <title>Large-scale bioinformatics analysis of Bacillus genomes uncovers conserved roles of natural products in bacterial physiology.</title>
        <authorList>
            <consortium name="Agbiome Team Llc"/>
            <person name="Bleich R.M."/>
            <person name="Grubbs K.J."/>
            <person name="Santa Maria K.C."/>
            <person name="Allen S.E."/>
            <person name="Farag S."/>
            <person name="Shank E.A."/>
            <person name="Bowers A."/>
        </authorList>
    </citation>
    <scope>NUCLEOTIDE SEQUENCE [LARGE SCALE GENOMIC DNA]</scope>
    <source>
        <strain evidence="1 2">AFS050027</strain>
    </source>
</reference>
<dbReference type="AlphaFoldDB" id="A0A2A7FNR8"/>
<dbReference type="EMBL" id="NUIL01000015">
    <property type="protein sequence ID" value="PGO29266.1"/>
    <property type="molecule type" value="Genomic_DNA"/>
</dbReference>
<evidence type="ECO:0000313" key="2">
    <source>
        <dbReference type="Proteomes" id="UP000223777"/>
    </source>
</evidence>